<evidence type="ECO:0000256" key="3">
    <source>
        <dbReference type="ARBA" id="ARBA00010992"/>
    </source>
</evidence>
<dbReference type="InterPro" id="IPR032191">
    <property type="entry name" value="CNOT1_CAF1_bind"/>
</dbReference>
<feature type="compositionally biased region" description="Polar residues" evidence="15">
    <location>
        <begin position="1274"/>
        <end position="1292"/>
    </location>
</feature>
<dbReference type="GO" id="GO:0005634">
    <property type="term" value="C:nucleus"/>
    <property type="evidence" value="ECO:0007669"/>
    <property type="project" value="UniProtKB-SubCell"/>
</dbReference>
<evidence type="ECO:0000256" key="12">
    <source>
        <dbReference type="ARBA" id="ARBA00049119"/>
    </source>
</evidence>
<dbReference type="GO" id="GO:0000289">
    <property type="term" value="P:nuclear-transcribed mRNA poly(A) tail shortening"/>
    <property type="evidence" value="ECO:0007669"/>
    <property type="project" value="UniProtKB-ARBA"/>
</dbReference>
<dbReference type="InterPro" id="IPR005829">
    <property type="entry name" value="Sugar_transporter_CS"/>
</dbReference>
<comment type="subcellular location">
    <subcellularLocation>
        <location evidence="2">Membrane</location>
        <topology evidence="2">Multi-pass membrane protein</topology>
    </subcellularLocation>
    <subcellularLocation>
        <location evidence="1">Nucleus</location>
    </subcellularLocation>
</comment>
<dbReference type="OrthoDB" id="1933107at2759"/>
<dbReference type="GO" id="GO:0000932">
    <property type="term" value="C:P-body"/>
    <property type="evidence" value="ECO:0007669"/>
    <property type="project" value="TreeGrafter"/>
</dbReference>
<accession>A0A409W6R5</accession>
<feature type="transmembrane region" description="Helical" evidence="16">
    <location>
        <begin position="103"/>
        <end position="123"/>
    </location>
</feature>
<dbReference type="CDD" id="cd20710">
    <property type="entry name" value="NOT1_connector"/>
    <property type="match status" value="1"/>
</dbReference>
<evidence type="ECO:0000256" key="1">
    <source>
        <dbReference type="ARBA" id="ARBA00004123"/>
    </source>
</evidence>
<proteinExistence type="inferred from homology"/>
<dbReference type="Gene3D" id="1.25.40.800">
    <property type="match status" value="1"/>
</dbReference>
<dbReference type="Pfam" id="PF00083">
    <property type="entry name" value="Sugar_tr"/>
    <property type="match status" value="1"/>
</dbReference>
<evidence type="ECO:0000256" key="5">
    <source>
        <dbReference type="ARBA" id="ARBA00022491"/>
    </source>
</evidence>
<dbReference type="SUPFAM" id="SSF103473">
    <property type="entry name" value="MFS general substrate transporter"/>
    <property type="match status" value="1"/>
</dbReference>
<feature type="transmembrane region" description="Helical" evidence="16">
    <location>
        <begin position="68"/>
        <end position="91"/>
    </location>
</feature>
<evidence type="ECO:0000256" key="14">
    <source>
        <dbReference type="ARBA" id="ARBA00074459"/>
    </source>
</evidence>
<feature type="region of interest" description="Disordered" evidence="15">
    <location>
        <begin position="429"/>
        <end position="454"/>
    </location>
</feature>
<dbReference type="InterPro" id="IPR040398">
    <property type="entry name" value="Not1"/>
</dbReference>
<dbReference type="InterPro" id="IPR005828">
    <property type="entry name" value="MFS_sugar_transport-like"/>
</dbReference>
<dbReference type="FunFam" id="1.25.40.180:FF:000012">
    <property type="entry name" value="Ccr4-Not transcription complex subunit"/>
    <property type="match status" value="1"/>
</dbReference>
<evidence type="ECO:0000256" key="8">
    <source>
        <dbReference type="ARBA" id="ARBA00023015"/>
    </source>
</evidence>
<dbReference type="Pfam" id="PF16417">
    <property type="entry name" value="CNOT1_TTP_bind"/>
    <property type="match status" value="1"/>
</dbReference>
<dbReference type="PRINTS" id="PR00171">
    <property type="entry name" value="SUGRTRNSPORT"/>
</dbReference>
<name>A0A409W6R5_9AGAR</name>
<protein>
    <recommendedName>
        <fullName evidence="14">General negative regulator of transcription subunit 1</fullName>
    </recommendedName>
</protein>
<evidence type="ECO:0000256" key="6">
    <source>
        <dbReference type="ARBA" id="ARBA00022692"/>
    </source>
</evidence>
<evidence type="ECO:0000256" key="9">
    <source>
        <dbReference type="ARBA" id="ARBA00023136"/>
    </source>
</evidence>
<keyword evidence="19" id="KW-1185">Reference proteome</keyword>
<dbReference type="InterPro" id="IPR032194">
    <property type="entry name" value="CNOT1_HEAT"/>
</dbReference>
<evidence type="ECO:0000256" key="15">
    <source>
        <dbReference type="SAM" id="MobiDB-lite"/>
    </source>
</evidence>
<feature type="transmembrane region" description="Helical" evidence="16">
    <location>
        <begin position="275"/>
        <end position="296"/>
    </location>
</feature>
<dbReference type="GO" id="GO:0017148">
    <property type="term" value="P:negative regulation of translation"/>
    <property type="evidence" value="ECO:0007669"/>
    <property type="project" value="InterPro"/>
</dbReference>
<feature type="transmembrane region" description="Helical" evidence="16">
    <location>
        <begin position="188"/>
        <end position="208"/>
    </location>
</feature>
<evidence type="ECO:0000256" key="10">
    <source>
        <dbReference type="ARBA" id="ARBA00023163"/>
    </source>
</evidence>
<evidence type="ECO:0000256" key="16">
    <source>
        <dbReference type="SAM" id="Phobius"/>
    </source>
</evidence>
<dbReference type="SUPFAM" id="SSF48371">
    <property type="entry name" value="ARM repeat"/>
    <property type="match status" value="1"/>
</dbReference>
<keyword evidence="6 16" id="KW-0812">Transmembrane</keyword>
<dbReference type="InterPro" id="IPR020846">
    <property type="entry name" value="MFS_dom"/>
</dbReference>
<evidence type="ECO:0000256" key="4">
    <source>
        <dbReference type="ARBA" id="ARBA00022448"/>
    </source>
</evidence>
<keyword evidence="9 16" id="KW-0472">Membrane</keyword>
<dbReference type="InterPro" id="IPR036259">
    <property type="entry name" value="MFS_trans_sf"/>
</dbReference>
<feature type="transmembrane region" description="Helical" evidence="16">
    <location>
        <begin position="12"/>
        <end position="29"/>
    </location>
</feature>
<evidence type="ECO:0000313" key="19">
    <source>
        <dbReference type="Proteomes" id="UP000284706"/>
    </source>
</evidence>
<dbReference type="InterPro" id="IPR007196">
    <property type="entry name" value="CCR4-Not_Not1_C"/>
</dbReference>
<dbReference type="STRING" id="231916.A0A409W6R5"/>
<dbReference type="Pfam" id="PF16415">
    <property type="entry name" value="CNOT1_CAF1_bind"/>
    <property type="match status" value="1"/>
</dbReference>
<feature type="transmembrane region" description="Helical" evidence="16">
    <location>
        <begin position="396"/>
        <end position="419"/>
    </location>
</feature>
<feature type="transmembrane region" description="Helical" evidence="16">
    <location>
        <begin position="339"/>
        <end position="358"/>
    </location>
</feature>
<feature type="transmembrane region" description="Helical" evidence="16">
    <location>
        <begin position="129"/>
        <end position="146"/>
    </location>
</feature>
<dbReference type="FunCoup" id="A0A409W6R5">
    <property type="interactions" value="621"/>
</dbReference>
<feature type="region of interest" description="Disordered" evidence="15">
    <location>
        <begin position="1800"/>
        <end position="1821"/>
    </location>
</feature>
<evidence type="ECO:0000256" key="7">
    <source>
        <dbReference type="ARBA" id="ARBA00022989"/>
    </source>
</evidence>
<gene>
    <name evidence="18" type="ORF">CVT26_004485</name>
</gene>
<dbReference type="Pfam" id="PF16418">
    <property type="entry name" value="CNOT1_HEAT"/>
    <property type="match status" value="1"/>
</dbReference>
<dbReference type="Pfam" id="PF04054">
    <property type="entry name" value="Not1"/>
    <property type="match status" value="1"/>
</dbReference>
<organism evidence="18 19">
    <name type="scientific">Gymnopilus dilepis</name>
    <dbReference type="NCBI Taxonomy" id="231916"/>
    <lineage>
        <taxon>Eukaryota</taxon>
        <taxon>Fungi</taxon>
        <taxon>Dikarya</taxon>
        <taxon>Basidiomycota</taxon>
        <taxon>Agaricomycotina</taxon>
        <taxon>Agaricomycetes</taxon>
        <taxon>Agaricomycetidae</taxon>
        <taxon>Agaricales</taxon>
        <taxon>Agaricineae</taxon>
        <taxon>Hymenogastraceae</taxon>
        <taxon>Gymnopilus</taxon>
    </lineage>
</organism>
<dbReference type="Gene3D" id="1.20.1250.20">
    <property type="entry name" value="MFS general substrate transporter like domains"/>
    <property type="match status" value="1"/>
</dbReference>
<dbReference type="Gene3D" id="1.25.40.180">
    <property type="match status" value="1"/>
</dbReference>
<evidence type="ECO:0000256" key="13">
    <source>
        <dbReference type="ARBA" id="ARBA00059181"/>
    </source>
</evidence>
<keyword evidence="5" id="KW-0678">Repressor</keyword>
<dbReference type="PANTHER" id="PTHR13162:SF8">
    <property type="entry name" value="CCR4-NOT TRANSCRIPTION COMPLEX SUBUNIT 1"/>
    <property type="match status" value="1"/>
</dbReference>
<dbReference type="InterPro" id="IPR024557">
    <property type="entry name" value="CNOT1_dom_4"/>
</dbReference>
<comment type="catalytic activity">
    <reaction evidence="12">
        <text>myo-inositol(out) + H(+)(out) = myo-inositol(in) + H(+)(in)</text>
        <dbReference type="Rhea" id="RHEA:60364"/>
        <dbReference type="ChEBI" id="CHEBI:15378"/>
        <dbReference type="ChEBI" id="CHEBI:17268"/>
    </reaction>
</comment>
<dbReference type="PANTHER" id="PTHR13162">
    <property type="entry name" value="CCR4-NOT TRANSCRIPTION COMPLEX"/>
    <property type="match status" value="1"/>
</dbReference>
<dbReference type="InterPro" id="IPR038535">
    <property type="entry name" value="CNOT1_TTP_bind_sf"/>
</dbReference>
<feature type="transmembrane region" description="Helical" evidence="16">
    <location>
        <begin position="308"/>
        <end position="330"/>
    </location>
</feature>
<dbReference type="GO" id="GO:0016020">
    <property type="term" value="C:membrane"/>
    <property type="evidence" value="ECO:0007669"/>
    <property type="project" value="UniProtKB-SubCell"/>
</dbReference>
<dbReference type="InterPro" id="IPR003663">
    <property type="entry name" value="Sugar/inositol_transpt"/>
</dbReference>
<dbReference type="InterPro" id="IPR055454">
    <property type="entry name" value="CNOT1-like_NOT1_connector"/>
</dbReference>
<dbReference type="Pfam" id="PF12842">
    <property type="entry name" value="DUF3819"/>
    <property type="match status" value="1"/>
</dbReference>
<comment type="function">
    <text evidence="13">Acts as a component of the CCR4-NOT core complex, which in the nucleus seems to be a general transcription factor, and in the cytoplasm the major mRNA deadenylase involved in mRNA turnover. The NOT protein subcomplex negatively regulates the basal and activated transcription of many genes. Preferentially affects TC-type TATA element-dependent transcription. Could directly or indirectly inhibit component(s) of the general transcription machinery.</text>
</comment>
<comment type="caution">
    <text evidence="18">The sequence shown here is derived from an EMBL/GenBank/DDBJ whole genome shotgun (WGS) entry which is preliminary data.</text>
</comment>
<reference evidence="18 19" key="1">
    <citation type="journal article" date="2018" name="Evol. Lett.">
        <title>Horizontal gene cluster transfer increased hallucinogenic mushroom diversity.</title>
        <authorList>
            <person name="Reynolds H.T."/>
            <person name="Vijayakumar V."/>
            <person name="Gluck-Thaler E."/>
            <person name="Korotkin H.B."/>
            <person name="Matheny P.B."/>
            <person name="Slot J.C."/>
        </authorList>
    </citation>
    <scope>NUCLEOTIDE SEQUENCE [LARGE SCALE GENOMIC DNA]</scope>
    <source>
        <strain evidence="18 19">SRW20</strain>
    </source>
</reference>
<evidence type="ECO:0000256" key="2">
    <source>
        <dbReference type="ARBA" id="ARBA00004141"/>
    </source>
</evidence>
<dbReference type="GO" id="GO:0022857">
    <property type="term" value="F:transmembrane transporter activity"/>
    <property type="evidence" value="ECO:0007669"/>
    <property type="project" value="InterPro"/>
</dbReference>
<evidence type="ECO:0000313" key="18">
    <source>
        <dbReference type="EMBL" id="PPQ74188.1"/>
    </source>
</evidence>
<keyword evidence="8" id="KW-0805">Transcription regulation</keyword>
<sequence>MRGGTGTSFTAYGWTLCFWALIVPFQYGYHISVLNQIQAVLTCKPDANILQRPLPTDRLVPCIPMSDLTFSFLTVIFSIGGLAGSLVASPIMERWGRKGTNRICTTLIAFGTIFMGFSNSVALLLFGRFFIGIASGLGLCVGPIFLAEIAPAKISGSVGVLTQLSIVFGIMFTQLAGLALASPSSWRLVFFISFCIAVFQFFSSSMIVESPAFLLSKHRLDEHKDASRRLWGNSAPVLASEDSPLDETEESHLLATRESISATEVFSRVDLRRPLMIVSLAMFAQQVSGINAVLYYSNDILAKSLPKLGAYISLGVTVINVIMTFPPVILIEKLGRKRLLSLSSLGGLISLAVVGYGLDSGLSTLSSIAIVTFVMSFAIGLGPVPFVMIPEVSPQYAVSALSSVALSVNFVVELAYISIPSLPSVQSFKTATGPGSVARRSVTPSRSSHMDNPPATNIHTIVKAQIVFLLSTLTEENFERNQLEIRSLSEQHGVDTYIHFIRRLIVHSQPRLLPSQPPSAFDASISLPFRLLVQETQRLARDPFLADRFREGIGGGEGDSFRNFDFARFVDRVGLRPLERLVLAAAVVGGQTRKEFSNQAFDLIHAEFDNAISELSQSPPPDYADFSPNQLVKLMSNLLCDVPQDAPVLFPPQRQSLILAVQSKLGKEAMSPILYRLFSKLSIRRGTSLVEGLLQLGTDISCDSEAVRGLLERFGITEANPPRSDQVVEVFSTLSRVAAEGTVICDVGALVRAISSCDASLDWSRVVKSFDRIDRHGVDTVTLKMLIAILLNSPRDADPHAVAGFWETWSNPLYQLRLLDALLSLPADTFNFVQLPGRRIVTVDDVSIASPTIKSLAANVQGQTWNSLELFQVLVRLSNADSQEVRSFVREMLEKAMKISAEIVHMGLLQVQDLPWSEIRLEYSRKLLAMFLAGHPNHQLVFMRIWQIEPSYLTNAFRDFYNENPLNITRILDVAQDLKILEALLEVRPFTFALDVAALASRREYLNLDKWLADNVSNYGAEFLHSVINFLEEKMESEKMARLSDPAVESRTMSLSPTTISIILRVLRNNSSLLDQADVDAWFEVRTVCLQVHPRLMSLTSSLDADSGLTVITYPPEIESEVDGIYKQMYDENISIDDVILMLQRYKDSNNPRDHEVFSCMIHFLFDEYKFFQSCYPPRELGMTGYLFGSIIRHSLVDQTPLLIAMRYIIDALNCPPDTNLFKFGLQALSRFEFKIPEWRPLSEALIRIPHLMEARPDLMATVQRALSAPAVPPTTSETISETRHISNSTHDSPPPFTAIQPDIIAEPLEVPPEELSDRILFIVNNLAPNNFDAKLKEMREHFADQYARWFANYLVDQRVSIEPNNHPLYLRFLDALDRQVLSKFILQETFIKAAALLNSERSISGSDRNALKNVGTWLGTITLARDQPIKHKNLSFKDLLIEGYETGRLVVAIPFVCKTLEPCAKSTVFKPPNPWLMAVISLLAELYHFGELKLNPKFDIEILCKSLKIDLDSVEPTTILRNRPLDSLTGLPLPEYPEDIGLLPIGGGESAPSAQMVDSQVLVLGAQASTDVPRPLGAHIEAILTNLVQLVHISPQLAPFSTNSTFKRAVQLAVDRAVREIILPVVERSVTIAGISTRELVAKDFAAEPNEEKMRHAGHLMAQKLAGSLALVTCKEPLKSNLATHLRQYLNDRGFTEQVVPEQVILLLVQDNLDIACAAIEKAAMERAVNDVDEGFSQSYEVRRRHRELRSNQPFWDPSVPPSTFIATLPDPLRIKANGVQPLQAAVYEDFGVDAKRRTESRPSSVASFNAAPYSQSPSMDNTLGRTVQTHQEAMDRFSVLTRDLEAVMLQYPNQTLSTLPTNHDIRHLVRQIIQLAEEAADRNRTPLMMSQKIVQLLYKTTTSLGREVYVVLLDQLCRVYEDVAKEAITWLLYAEDERKFNVPVTVTLLRSGLVNIALQDQQLAKLLFQDPRPVLQSFTANLIRECLSSTQPAATQAQFVYSLEILSQLASAGKSNDDVNRLLDDLRGVRRSSTSTPDAASVAQPVAKPENEQLREKLFIWFQQWVNIFQRSHSPEKSFVPFITQLTKQGILKMEDVSSFFFRVCAEASVASYMKCIAMGDYDYAFQALDAMSRLIVYIIKYHGDASGVNNNQAKVHYFTKILSIFVLVLASMHEEQGPNFQQKPFFRFFSSLVNDLHSIESHLGPVYFQLLIAIGDTYSSLQPTLFMPKLLLSENREGWSAFHKLLLSLFKFLSPFLKEADLQVAGRDLYRGALRLLLVLLHDFPEFLSEYYFTLCDVIPSRCIQLRNIILSAFPPTIILPDPHLRNLKFEAIPEMGPIPPILSDFTSGLKNGDLRGYLDQYLLNRGTSSFLPSLKDRLRVNGADTNETYNLSLINSLVMYIGVSSVAQAKARSGSSLFVASDPGVVALQYLAVNLDVEGQHHLLSSMVLHLRYPNAHTHWFSSLLLHLFLEVNDERFREVMTKVLLERFIVHRPHPWGALVTFIELLRNPKYDFWSKDFIRIAPEVTLLLESVARSIFQP</sequence>
<dbReference type="Gene3D" id="1.25.40.840">
    <property type="entry name" value="CCR4-NOT transcription complex subunit 1 TTP binding domain"/>
    <property type="match status" value="1"/>
</dbReference>
<dbReference type="Gene3D" id="1.25.40.790">
    <property type="match status" value="1"/>
</dbReference>
<keyword evidence="11" id="KW-0539">Nucleus</keyword>
<feature type="region of interest" description="Disordered" evidence="15">
    <location>
        <begin position="1271"/>
        <end position="1293"/>
    </location>
</feature>
<dbReference type="PROSITE" id="PS00216">
    <property type="entry name" value="SUGAR_TRANSPORT_1"/>
    <property type="match status" value="1"/>
</dbReference>
<dbReference type="InParanoid" id="A0A409W6R5"/>
<feature type="transmembrane region" description="Helical" evidence="16">
    <location>
        <begin position="158"/>
        <end position="182"/>
    </location>
</feature>
<feature type="compositionally biased region" description="Polar residues" evidence="15">
    <location>
        <begin position="1803"/>
        <end position="1821"/>
    </location>
</feature>
<dbReference type="Proteomes" id="UP000284706">
    <property type="component" value="Unassembled WGS sequence"/>
</dbReference>
<dbReference type="GO" id="GO:0030015">
    <property type="term" value="C:CCR4-NOT core complex"/>
    <property type="evidence" value="ECO:0007669"/>
    <property type="project" value="InterPro"/>
</dbReference>
<dbReference type="EMBL" id="NHYE01005357">
    <property type="protein sequence ID" value="PPQ74188.1"/>
    <property type="molecule type" value="Genomic_DNA"/>
</dbReference>
<keyword evidence="10" id="KW-0804">Transcription</keyword>
<dbReference type="InterPro" id="IPR032193">
    <property type="entry name" value="CNOT1_TTP_bind"/>
</dbReference>
<keyword evidence="7 16" id="KW-1133">Transmembrane helix</keyword>
<evidence type="ECO:0000259" key="17">
    <source>
        <dbReference type="PROSITE" id="PS50850"/>
    </source>
</evidence>
<dbReference type="InterPro" id="IPR016024">
    <property type="entry name" value="ARM-type_fold"/>
</dbReference>
<feature type="domain" description="Major facilitator superfamily (MFS) profile" evidence="17">
    <location>
        <begin position="16"/>
        <end position="475"/>
    </location>
</feature>
<dbReference type="PROSITE" id="PS50850">
    <property type="entry name" value="MFS"/>
    <property type="match status" value="1"/>
</dbReference>
<evidence type="ECO:0000256" key="11">
    <source>
        <dbReference type="ARBA" id="ARBA00023242"/>
    </source>
</evidence>
<dbReference type="Pfam" id="PF25097">
    <property type="entry name" value="ARM_Cnot1"/>
    <property type="match status" value="1"/>
</dbReference>
<comment type="similarity">
    <text evidence="3">Belongs to the major facilitator superfamily. Sugar transporter (TC 2.A.1.1) family.</text>
</comment>
<keyword evidence="4" id="KW-0813">Transport</keyword>
<feature type="transmembrane region" description="Helical" evidence="16">
    <location>
        <begin position="364"/>
        <end position="389"/>
    </location>
</feature>
<dbReference type="GO" id="GO:0060090">
    <property type="term" value="F:molecular adaptor activity"/>
    <property type="evidence" value="ECO:0007669"/>
    <property type="project" value="TreeGrafter"/>
</dbReference>